<keyword evidence="3" id="KW-1185">Reference proteome</keyword>
<comment type="caution">
    <text evidence="2">The sequence shown here is derived from an EMBL/GenBank/DDBJ whole genome shotgun (WGS) entry which is preliminary data.</text>
</comment>
<proteinExistence type="predicted"/>
<gene>
    <name evidence="2" type="ORF">B0I22_0332</name>
</gene>
<dbReference type="GO" id="GO:0004527">
    <property type="term" value="F:exonuclease activity"/>
    <property type="evidence" value="ECO:0007669"/>
    <property type="project" value="UniProtKB-KW"/>
</dbReference>
<dbReference type="RefSeq" id="WP_133942853.1">
    <property type="nucleotide sequence ID" value="NZ_SOEO01000001.1"/>
</dbReference>
<dbReference type="EMBL" id="SOEO01000001">
    <property type="protein sequence ID" value="TDX86222.1"/>
    <property type="molecule type" value="Genomic_DNA"/>
</dbReference>
<name>A0A4R8I873_9FLAO</name>
<protein>
    <submittedName>
        <fullName evidence="2">Exonuclease III</fullName>
    </submittedName>
</protein>
<organism evidence="2 3">
    <name type="scientific">Epilithonimonas xixisoli</name>
    <dbReference type="NCBI Taxonomy" id="1476462"/>
    <lineage>
        <taxon>Bacteria</taxon>
        <taxon>Pseudomonadati</taxon>
        <taxon>Bacteroidota</taxon>
        <taxon>Flavobacteriia</taxon>
        <taxon>Flavobacteriales</taxon>
        <taxon>Weeksellaceae</taxon>
        <taxon>Chryseobacterium group</taxon>
        <taxon>Epilithonimonas</taxon>
    </lineage>
</organism>
<evidence type="ECO:0000313" key="2">
    <source>
        <dbReference type="EMBL" id="TDX86222.1"/>
    </source>
</evidence>
<evidence type="ECO:0000313" key="3">
    <source>
        <dbReference type="Proteomes" id="UP000295313"/>
    </source>
</evidence>
<dbReference type="Proteomes" id="UP000295313">
    <property type="component" value="Unassembled WGS sequence"/>
</dbReference>
<dbReference type="PANTHER" id="PTHR42834">
    <property type="entry name" value="ENDONUCLEASE/EXONUCLEASE/PHOSPHATASE FAMILY PROTEIN (AFU_ORTHOLOGUE AFUA_3G09210)"/>
    <property type="match status" value="1"/>
</dbReference>
<sequence>MSTKLLMFYNVENLFPPDSDSPDNVITGLRNWDAYKYKQKIRKITNAFRFVEEDHGQLPSIIGLAEIGSKSVLEDLTDENSPLHSYGIIYEKSNDSRGLSVAMLYDKEKFSVLSFKTLRFPLGENSEYHTRDILQVELSSDGKTFQVFVLHLPSQRNRDSKKEQRYFIFQKLKETLEPLFDKGEPIVLMGDFNENPDSEAIKKICFDKMHNQLLINPFEEMFQKNQFSTFHDKQGMVFDQIIFTEKTLKERFNVKNIRAEIYTTPRLRNKDNKNGKYPFRTYSGSRFIGGYSDHFPVVIGLEG</sequence>
<dbReference type="InterPro" id="IPR005135">
    <property type="entry name" value="Endo/exonuclease/phosphatase"/>
</dbReference>
<dbReference type="OrthoDB" id="9802724at2"/>
<keyword evidence="2" id="KW-0378">Hydrolase</keyword>
<dbReference type="PANTHER" id="PTHR42834:SF1">
    <property type="entry name" value="ENDONUCLEASE_EXONUCLEASE_PHOSPHATASE FAMILY PROTEIN (AFU_ORTHOLOGUE AFUA_3G09210)"/>
    <property type="match status" value="1"/>
</dbReference>
<accession>A0A4R8I873</accession>
<feature type="domain" description="Endonuclease/exonuclease/phosphatase" evidence="1">
    <location>
        <begin position="7"/>
        <end position="302"/>
    </location>
</feature>
<dbReference type="Gene3D" id="3.60.10.10">
    <property type="entry name" value="Endonuclease/exonuclease/phosphatase"/>
    <property type="match status" value="1"/>
</dbReference>
<dbReference type="InterPro" id="IPR036691">
    <property type="entry name" value="Endo/exonu/phosph_ase_sf"/>
</dbReference>
<keyword evidence="2" id="KW-0269">Exonuclease</keyword>
<dbReference type="Pfam" id="PF19580">
    <property type="entry name" value="Exo_endo_phos_3"/>
    <property type="match status" value="1"/>
</dbReference>
<keyword evidence="2" id="KW-0540">Nuclease</keyword>
<dbReference type="SUPFAM" id="SSF56219">
    <property type="entry name" value="DNase I-like"/>
    <property type="match status" value="1"/>
</dbReference>
<dbReference type="AlphaFoldDB" id="A0A4R8I873"/>
<reference evidence="2 3" key="1">
    <citation type="submission" date="2019-03" db="EMBL/GenBank/DDBJ databases">
        <title>Genomic Encyclopedia of Type Strains, Phase III (KMG-III): the genomes of soil and plant-associated and newly described type strains.</title>
        <authorList>
            <person name="Whitman W."/>
        </authorList>
    </citation>
    <scope>NUCLEOTIDE SEQUENCE [LARGE SCALE GENOMIC DNA]</scope>
    <source>
        <strain evidence="2 3">CGMCC 1.12802</strain>
    </source>
</reference>
<evidence type="ECO:0000259" key="1">
    <source>
        <dbReference type="Pfam" id="PF19580"/>
    </source>
</evidence>